<accession>A0A9P7H0L5</accession>
<evidence type="ECO:0000313" key="3">
    <source>
        <dbReference type="Proteomes" id="UP000782241"/>
    </source>
</evidence>
<feature type="compositionally biased region" description="Basic and acidic residues" evidence="1">
    <location>
        <begin position="64"/>
        <end position="119"/>
    </location>
</feature>
<feature type="region of interest" description="Disordered" evidence="1">
    <location>
        <begin position="1"/>
        <end position="36"/>
    </location>
</feature>
<sequence length="119" mass="13551">MTFRPHPLPFTSKDPRMQDPKGENVDPGNNGLSQFSDTIFSCPVVVATEPAYALARQVKKVREKRADKKAAEKESSSANAEKEEWNGKEEEYDELRNQDERKAPSSEMERVNKDKHVES</sequence>
<proteinExistence type="predicted"/>
<protein>
    <submittedName>
        <fullName evidence="2">Uncharacterized protein</fullName>
    </submittedName>
</protein>
<dbReference type="EMBL" id="JAGPUO010000010">
    <property type="protein sequence ID" value="KAG5660201.1"/>
    <property type="molecule type" value="Genomic_DNA"/>
</dbReference>
<dbReference type="Proteomes" id="UP000782241">
    <property type="component" value="Unassembled WGS sequence"/>
</dbReference>
<evidence type="ECO:0000313" key="2">
    <source>
        <dbReference type="EMBL" id="KAG5660201.1"/>
    </source>
</evidence>
<evidence type="ECO:0000256" key="1">
    <source>
        <dbReference type="SAM" id="MobiDB-lite"/>
    </source>
</evidence>
<comment type="caution">
    <text evidence="2">The sequence shown here is derived from an EMBL/GenBank/DDBJ whole genome shotgun (WGS) entry which is preliminary data.</text>
</comment>
<keyword evidence="3" id="KW-1185">Reference proteome</keyword>
<organism evidence="2 3">
    <name type="scientific">Fusarium avenaceum</name>
    <dbReference type="NCBI Taxonomy" id="40199"/>
    <lineage>
        <taxon>Eukaryota</taxon>
        <taxon>Fungi</taxon>
        <taxon>Dikarya</taxon>
        <taxon>Ascomycota</taxon>
        <taxon>Pezizomycotina</taxon>
        <taxon>Sordariomycetes</taxon>
        <taxon>Hypocreomycetidae</taxon>
        <taxon>Hypocreales</taxon>
        <taxon>Nectriaceae</taxon>
        <taxon>Fusarium</taxon>
        <taxon>Fusarium tricinctum species complex</taxon>
    </lineage>
</organism>
<dbReference type="AlphaFoldDB" id="A0A9P7H0L5"/>
<reference evidence="2" key="1">
    <citation type="submission" date="2021-04" db="EMBL/GenBank/DDBJ databases">
        <title>Draft genome of Fusarium avenaceum strain F156N33, isolated from an atmospheric sample in Virginia.</title>
        <authorList>
            <person name="Yang S."/>
            <person name="Vinatzer B.A."/>
            <person name="Coleman J."/>
        </authorList>
    </citation>
    <scope>NUCLEOTIDE SEQUENCE</scope>
    <source>
        <strain evidence="2">F156N33</strain>
    </source>
</reference>
<feature type="compositionally biased region" description="Basic and acidic residues" evidence="1">
    <location>
        <begin position="13"/>
        <end position="24"/>
    </location>
</feature>
<gene>
    <name evidence="2" type="ORF">KAF25_003723</name>
</gene>
<feature type="region of interest" description="Disordered" evidence="1">
    <location>
        <begin position="58"/>
        <end position="119"/>
    </location>
</feature>
<name>A0A9P7H0L5_9HYPO</name>